<dbReference type="PATRIC" id="fig|1538.10.peg.3764"/>
<dbReference type="Proteomes" id="UP000077407">
    <property type="component" value="Unassembled WGS sequence"/>
</dbReference>
<keyword evidence="3" id="KW-1003">Cell membrane</keyword>
<protein>
    <submittedName>
        <fullName evidence="9">High-affinity gluconate transporter</fullName>
    </submittedName>
</protein>
<proteinExistence type="inferred from homology"/>
<feature type="transmembrane region" description="Helical" evidence="8">
    <location>
        <begin position="423"/>
        <end position="440"/>
    </location>
</feature>
<dbReference type="InterPro" id="IPR003474">
    <property type="entry name" value="Glcn_transporter"/>
</dbReference>
<dbReference type="PIRSF" id="PIRSF002746">
    <property type="entry name" value="Gluconate_transporter"/>
    <property type="match status" value="1"/>
</dbReference>
<feature type="transmembrane region" description="Helical" evidence="8">
    <location>
        <begin position="380"/>
        <end position="403"/>
    </location>
</feature>
<evidence type="ECO:0000256" key="1">
    <source>
        <dbReference type="ARBA" id="ARBA00004651"/>
    </source>
</evidence>
<organism evidence="9 10">
    <name type="scientific">Clostridium ljungdahlii</name>
    <dbReference type="NCBI Taxonomy" id="1538"/>
    <lineage>
        <taxon>Bacteria</taxon>
        <taxon>Bacillati</taxon>
        <taxon>Bacillota</taxon>
        <taxon>Clostridia</taxon>
        <taxon>Eubacteriales</taxon>
        <taxon>Clostridiaceae</taxon>
        <taxon>Clostridium</taxon>
    </lineage>
</organism>
<evidence type="ECO:0000256" key="4">
    <source>
        <dbReference type="ARBA" id="ARBA00022692"/>
    </source>
</evidence>
<dbReference type="PANTHER" id="PTHR30354:SF22">
    <property type="entry name" value="HIGH-AFFINITY GLUCONATE TRANSPORTER"/>
    <property type="match status" value="1"/>
</dbReference>
<feature type="transmembrane region" description="Helical" evidence="8">
    <location>
        <begin position="339"/>
        <end position="368"/>
    </location>
</feature>
<evidence type="ECO:0000313" key="10">
    <source>
        <dbReference type="Proteomes" id="UP000077407"/>
    </source>
</evidence>
<dbReference type="OrthoDB" id="9787129at2"/>
<name>A0A162L280_9CLOT</name>
<evidence type="ECO:0000313" key="9">
    <source>
        <dbReference type="EMBL" id="OAA83358.1"/>
    </source>
</evidence>
<feature type="transmembrane region" description="Helical" evidence="8">
    <location>
        <begin position="175"/>
        <end position="194"/>
    </location>
</feature>
<keyword evidence="2" id="KW-0813">Transport</keyword>
<feature type="transmembrane region" description="Helical" evidence="8">
    <location>
        <begin position="301"/>
        <end position="319"/>
    </location>
</feature>
<evidence type="ECO:0000256" key="3">
    <source>
        <dbReference type="ARBA" id="ARBA00022475"/>
    </source>
</evidence>
<feature type="transmembrane region" description="Helical" evidence="8">
    <location>
        <begin position="97"/>
        <end position="126"/>
    </location>
</feature>
<evidence type="ECO:0000256" key="8">
    <source>
        <dbReference type="SAM" id="Phobius"/>
    </source>
</evidence>
<dbReference type="RefSeq" id="WP_063556934.1">
    <property type="nucleotide sequence ID" value="NZ_LITT01000062.1"/>
</dbReference>
<sequence>MPLLIVALGILLLLILMMKFKVNAMISLIVVSIAVGIMEGMPLPTVATSVEKGVGSTLGSLALLLGFGAILGKLMTDCGGAQRIAMTLIDKFGKKRIQAAVVLTGFIVGLAMFYEVGFVLLIPLVFTVALEADLPVLYVGIPMAIALSVTHGFLPPHPGPTAIASVYKADLGKTLVYGIIVAIPTVIIAGPLFTKFIKCDKKVSDLPKGLFTAKMFKEEDMPGFGISVFTALTPVIFMALNAIVKLTSLKDTVFAKFTGFIGEPTIALLLSVLIAIYTFGLARGRKITDIMKTSEESVKTIAVIMFVIAGGGAFKQILIDSGVAGYIKVLMSGSTISPILMAWLIAVVIRLAVGSATVAGMTAAGMVLPIITATHASPELMVLATGAGSLFCSHLNDAGFWMVKEYFGLTVPETLKTWSVAETILSVCGLIGVLLLNMVVG</sequence>
<keyword evidence="4 8" id="KW-0812">Transmembrane</keyword>
<dbReference type="EMBL" id="LITT01000062">
    <property type="protein sequence ID" value="OAA83358.1"/>
    <property type="molecule type" value="Genomic_DNA"/>
</dbReference>
<feature type="transmembrane region" description="Helical" evidence="8">
    <location>
        <begin position="58"/>
        <end position="76"/>
    </location>
</feature>
<feature type="transmembrane region" description="Helical" evidence="8">
    <location>
        <begin position="264"/>
        <end position="281"/>
    </location>
</feature>
<dbReference type="Pfam" id="PF02447">
    <property type="entry name" value="GntP_permease"/>
    <property type="match status" value="1"/>
</dbReference>
<comment type="subcellular location">
    <subcellularLocation>
        <location evidence="1">Cell membrane</location>
        <topology evidence="1">Multi-pass membrane protein</topology>
    </subcellularLocation>
</comment>
<evidence type="ECO:0000256" key="6">
    <source>
        <dbReference type="ARBA" id="ARBA00023136"/>
    </source>
</evidence>
<evidence type="ECO:0000256" key="2">
    <source>
        <dbReference type="ARBA" id="ARBA00022448"/>
    </source>
</evidence>
<dbReference type="GO" id="GO:0005886">
    <property type="term" value="C:plasma membrane"/>
    <property type="evidence" value="ECO:0007669"/>
    <property type="project" value="UniProtKB-SubCell"/>
</dbReference>
<feature type="transmembrane region" description="Helical" evidence="8">
    <location>
        <begin position="224"/>
        <end position="244"/>
    </location>
</feature>
<accession>A0A162L280</accession>
<keyword evidence="5 8" id="KW-1133">Transmembrane helix</keyword>
<dbReference type="PANTHER" id="PTHR30354">
    <property type="entry name" value="GNT FAMILY GLUCONATE TRANSPORTER"/>
    <property type="match status" value="1"/>
</dbReference>
<comment type="similarity">
    <text evidence="7">Belongs to the GntP permease family.</text>
</comment>
<reference evidence="9 10" key="1">
    <citation type="journal article" date="2015" name="Biotechnol. Bioeng.">
        <title>Genome sequence and phenotypic characterization of Caulobacter segnis.</title>
        <authorList>
            <person name="Patel S."/>
            <person name="Fletcher B."/>
            <person name="Scott D.C."/>
            <person name="Ely B."/>
        </authorList>
    </citation>
    <scope>NUCLEOTIDE SEQUENCE [LARGE SCALE GENOMIC DNA]</scope>
    <source>
        <strain evidence="9 10">ERI-2</strain>
    </source>
</reference>
<dbReference type="NCBIfam" id="TIGR00791">
    <property type="entry name" value="gntP"/>
    <property type="match status" value="1"/>
</dbReference>
<dbReference type="AlphaFoldDB" id="A0A162L280"/>
<keyword evidence="6 8" id="KW-0472">Membrane</keyword>
<comment type="caution">
    <text evidence="9">The sequence shown here is derived from an EMBL/GenBank/DDBJ whole genome shotgun (WGS) entry which is preliminary data.</text>
</comment>
<gene>
    <name evidence="9" type="primary">gntT_3</name>
    <name evidence="9" type="ORF">WY13_03686</name>
</gene>
<evidence type="ECO:0000256" key="5">
    <source>
        <dbReference type="ARBA" id="ARBA00022989"/>
    </source>
</evidence>
<dbReference type="GO" id="GO:0015128">
    <property type="term" value="F:gluconate transmembrane transporter activity"/>
    <property type="evidence" value="ECO:0007669"/>
    <property type="project" value="InterPro"/>
</dbReference>
<evidence type="ECO:0000256" key="7">
    <source>
        <dbReference type="ARBA" id="ARBA00049663"/>
    </source>
</evidence>